<dbReference type="InterPro" id="IPR036457">
    <property type="entry name" value="PPM-type-like_dom_sf"/>
</dbReference>
<gene>
    <name evidence="3" type="ORF">psyc5s11_14380</name>
</gene>
<dbReference type="Pfam" id="PF07228">
    <property type="entry name" value="SpoIIE"/>
    <property type="match status" value="1"/>
</dbReference>
<dbReference type="RefSeq" id="WP_224036972.1">
    <property type="nucleotide sequence ID" value="NZ_AP024849.1"/>
</dbReference>
<dbReference type="InterPro" id="IPR001932">
    <property type="entry name" value="PPM-type_phosphatase-like_dom"/>
</dbReference>
<evidence type="ECO:0000259" key="2">
    <source>
        <dbReference type="SMART" id="SM00331"/>
    </source>
</evidence>
<name>A0ABN6IUR9_9CLOT</name>
<dbReference type="SMART" id="SM00331">
    <property type="entry name" value="PP2C_SIG"/>
    <property type="match status" value="1"/>
</dbReference>
<proteinExistence type="predicted"/>
<evidence type="ECO:0000313" key="4">
    <source>
        <dbReference type="Proteomes" id="UP000824633"/>
    </source>
</evidence>
<accession>A0ABN6IUR9</accession>
<feature type="domain" description="PPM-type phosphatase" evidence="2">
    <location>
        <begin position="9"/>
        <end position="222"/>
    </location>
</feature>
<reference evidence="4" key="1">
    <citation type="submission" date="2021-07" db="EMBL/GenBank/DDBJ databases">
        <title>Complete genome sequencing of a Clostridium isolate.</title>
        <authorList>
            <person name="Ueki A."/>
            <person name="Tonouchi A."/>
        </authorList>
    </citation>
    <scope>NUCLEOTIDE SEQUENCE [LARGE SCALE GENOMIC DNA]</scope>
    <source>
        <strain evidence="4">C5S11</strain>
    </source>
</reference>
<dbReference type="Proteomes" id="UP000824633">
    <property type="component" value="Chromosome"/>
</dbReference>
<evidence type="ECO:0000256" key="1">
    <source>
        <dbReference type="ARBA" id="ARBA00022801"/>
    </source>
</evidence>
<dbReference type="EMBL" id="AP024849">
    <property type="protein sequence ID" value="BCZ45371.1"/>
    <property type="molecule type" value="Genomic_DNA"/>
</dbReference>
<evidence type="ECO:0000313" key="3">
    <source>
        <dbReference type="EMBL" id="BCZ45371.1"/>
    </source>
</evidence>
<organism evidence="3 4">
    <name type="scientific">Clostridium gelidum</name>
    <dbReference type="NCBI Taxonomy" id="704125"/>
    <lineage>
        <taxon>Bacteria</taxon>
        <taxon>Bacillati</taxon>
        <taxon>Bacillota</taxon>
        <taxon>Clostridia</taxon>
        <taxon>Eubacteriales</taxon>
        <taxon>Clostridiaceae</taxon>
        <taxon>Clostridium</taxon>
    </lineage>
</organism>
<sequence>MYENDESLIIETGYTSINKHSETLCGDWFKVFENTDRKIIVLSDGLGSGVKANILSTLTSTILGTMLSKNMPLDECIETVATALPMCKERRLAYSTFTVLEITNGQAYLVQYDNPSAIILREGKRLSYNYNVHFVNEKEIHESRIILQKDDIIVLMTDGVTNAGIGKLAKNGWQHPEIIAFLERLDTKQMSASHIAAQIVNCSLTLSEDSLDDDATVFVVKVRSREVVNMLVGPPENKEDDNKVLKLFFSKNGKTVICGGSTASVVSKYLKKPMRVIQDSGNEEVPDMASIEGVDYVTEGIITLKKVVELILEFSKNQMYCLNIFKSKDPASVLALLLIEEATDVNIYFGMSENVAHQGTDIDFDTKLALIKQLEECLNKMGKSVKTSFC</sequence>
<keyword evidence="4" id="KW-1185">Reference proteome</keyword>
<dbReference type="SUPFAM" id="SSF81606">
    <property type="entry name" value="PP2C-like"/>
    <property type="match status" value="1"/>
</dbReference>
<dbReference type="PANTHER" id="PTHR43156:SF2">
    <property type="entry name" value="STAGE II SPORULATION PROTEIN E"/>
    <property type="match status" value="1"/>
</dbReference>
<dbReference type="Gene3D" id="3.60.40.10">
    <property type="entry name" value="PPM-type phosphatase domain"/>
    <property type="match status" value="1"/>
</dbReference>
<dbReference type="InterPro" id="IPR052016">
    <property type="entry name" value="Bact_Sigma-Reg"/>
</dbReference>
<protein>
    <submittedName>
        <fullName evidence="3">Serine/threonine phosphatase</fullName>
    </submittedName>
</protein>
<keyword evidence="1" id="KW-0378">Hydrolase</keyword>
<dbReference type="PANTHER" id="PTHR43156">
    <property type="entry name" value="STAGE II SPORULATION PROTEIN E-RELATED"/>
    <property type="match status" value="1"/>
</dbReference>